<evidence type="ECO:0000313" key="3">
    <source>
        <dbReference type="Proteomes" id="UP000492821"/>
    </source>
</evidence>
<feature type="coiled-coil region" evidence="1">
    <location>
        <begin position="306"/>
        <end position="340"/>
    </location>
</feature>
<reference evidence="4" key="2">
    <citation type="submission" date="2020-10" db="UniProtKB">
        <authorList>
            <consortium name="WormBaseParasite"/>
        </authorList>
    </citation>
    <scope>IDENTIFICATION</scope>
</reference>
<protein>
    <submittedName>
        <fullName evidence="4">GRIP domain-containing protein</fullName>
    </submittedName>
</protein>
<keyword evidence="1" id="KW-0175">Coiled coil</keyword>
<name>A0A7E4VQZ4_PANRE</name>
<dbReference type="WBParaSite" id="Pan_g23603.t1">
    <property type="protein sequence ID" value="Pan_g23603.t1"/>
    <property type="gene ID" value="Pan_g23603"/>
</dbReference>
<sequence length="584" mass="64074">MTSNKSLDISADGGRMTLNGTYTVEGMGDFDVEKDCAITDEPSMQRDTETRPISGLSINTSSSDSLPMDVHDDCSIDLGNMDASFHRSSTHTSIQGSDAAGVRYMKDGYDSLKRASQEMFTRLQCTAAFLDTLNTALRGQMDPVSQELVNQISNLKLNAVISEVDEAFAVADEAEKSMGFATFDKSMPSLTSSSRNQSIGSIVTAEAAVIKSQVIELKEKLADLEAQLAEATSQLAIKDEIIEEVTQERDTIRLRLHELTKGIENGANGESEADTAFAEEDQDHGRKFETAISATVKLVQEIEEYQDAQEVEIGKLRADLKEAKDESVALLKELQQTQASINKQTRITMKLNKKCANGSAGGDDGPKKAETVDMEVQFGADFRTSASEEANLELLTEKCSEYEAYLKAMAQMAVSEDGDGTLVEPPKVIDPSIHESIMSAITAAKKMDSEGFQRVMDELAHASDMTLVENNPDATLEVAKILDRVSKSKELSNLLVQTLKKLSTEPEKVVSAVPRLLQWSRDSRETHIFVEAHLNAFKKATTPVNEHIPEILSEVEGIYKVLRDVQNDRIAAKRNRMATKPGKK</sequence>
<dbReference type="AlphaFoldDB" id="A0A7E4VQZ4"/>
<feature type="compositionally biased region" description="Polar residues" evidence="2">
    <location>
        <begin position="56"/>
        <end position="65"/>
    </location>
</feature>
<evidence type="ECO:0000256" key="1">
    <source>
        <dbReference type="SAM" id="Coils"/>
    </source>
</evidence>
<organism evidence="3 4">
    <name type="scientific">Panagrellus redivivus</name>
    <name type="common">Microworm</name>
    <dbReference type="NCBI Taxonomy" id="6233"/>
    <lineage>
        <taxon>Eukaryota</taxon>
        <taxon>Metazoa</taxon>
        <taxon>Ecdysozoa</taxon>
        <taxon>Nematoda</taxon>
        <taxon>Chromadorea</taxon>
        <taxon>Rhabditida</taxon>
        <taxon>Tylenchina</taxon>
        <taxon>Panagrolaimomorpha</taxon>
        <taxon>Panagrolaimoidea</taxon>
        <taxon>Panagrolaimidae</taxon>
        <taxon>Panagrellus</taxon>
    </lineage>
</organism>
<evidence type="ECO:0000256" key="2">
    <source>
        <dbReference type="SAM" id="MobiDB-lite"/>
    </source>
</evidence>
<feature type="region of interest" description="Disordered" evidence="2">
    <location>
        <begin position="43"/>
        <end position="65"/>
    </location>
</feature>
<proteinExistence type="predicted"/>
<evidence type="ECO:0000313" key="4">
    <source>
        <dbReference type="WBParaSite" id="Pan_g23603.t1"/>
    </source>
</evidence>
<reference evidence="3" key="1">
    <citation type="journal article" date="2013" name="Genetics">
        <title>The draft genome and transcriptome of Panagrellus redivivus are shaped by the harsh demands of a free-living lifestyle.</title>
        <authorList>
            <person name="Srinivasan J."/>
            <person name="Dillman A.R."/>
            <person name="Macchietto M.G."/>
            <person name="Heikkinen L."/>
            <person name="Lakso M."/>
            <person name="Fracchia K.M."/>
            <person name="Antoshechkin I."/>
            <person name="Mortazavi A."/>
            <person name="Wong G."/>
            <person name="Sternberg P.W."/>
        </authorList>
    </citation>
    <scope>NUCLEOTIDE SEQUENCE [LARGE SCALE GENOMIC DNA]</scope>
    <source>
        <strain evidence="3">MT8872</strain>
    </source>
</reference>
<accession>A0A7E4VQZ4</accession>
<feature type="coiled-coil region" evidence="1">
    <location>
        <begin position="207"/>
        <end position="248"/>
    </location>
</feature>
<keyword evidence="3" id="KW-1185">Reference proteome</keyword>
<dbReference type="Proteomes" id="UP000492821">
    <property type="component" value="Unassembled WGS sequence"/>
</dbReference>